<feature type="active site" description="Proton donor" evidence="10 11">
    <location>
        <position position="363"/>
    </location>
</feature>
<evidence type="ECO:0000256" key="11">
    <source>
        <dbReference type="PIRSR" id="PIRSR000463-1"/>
    </source>
</evidence>
<evidence type="ECO:0000256" key="3">
    <source>
        <dbReference type="ARBA" id="ARBA00004964"/>
    </source>
</evidence>
<dbReference type="SUPFAM" id="SSF51011">
    <property type="entry name" value="Glycosyl hydrolase domain"/>
    <property type="match status" value="1"/>
</dbReference>
<dbReference type="PIRSF" id="PIRSF000463">
    <property type="entry name" value="GlgB"/>
    <property type="match status" value="1"/>
</dbReference>
<dbReference type="InterPro" id="IPR013780">
    <property type="entry name" value="Glyco_hydro_b"/>
</dbReference>
<evidence type="ECO:0000256" key="9">
    <source>
        <dbReference type="ARBA" id="ARBA00023277"/>
    </source>
</evidence>
<evidence type="ECO:0000256" key="8">
    <source>
        <dbReference type="ARBA" id="ARBA00023056"/>
    </source>
</evidence>
<name>A0A4R1Q058_9FIRM</name>
<evidence type="ECO:0000256" key="1">
    <source>
        <dbReference type="ARBA" id="ARBA00000826"/>
    </source>
</evidence>
<feature type="domain" description="Glycosyl hydrolase family 13 catalytic" evidence="12">
    <location>
        <begin position="153"/>
        <end position="521"/>
    </location>
</feature>
<dbReference type="OrthoDB" id="9800174at2"/>
<dbReference type="InterPro" id="IPR006048">
    <property type="entry name" value="A-amylase/branching_C"/>
</dbReference>
<comment type="function">
    <text evidence="2 10">Catalyzes the formation of the alpha-1,6-glucosidic linkages in glycogen by scission of a 1,4-alpha-linked oligosaccharide from growing alpha-1,4-glucan chains and the subsequent attachment of the oligosaccharide to the alpha-1,6 position.</text>
</comment>
<protein>
    <recommendedName>
        <fullName evidence="10">1,4-alpha-glucan branching enzyme GlgB</fullName>
        <ecNumber evidence="10">2.4.1.18</ecNumber>
    </recommendedName>
    <alternativeName>
        <fullName evidence="10">1,4-alpha-D-glucan:1,4-alpha-D-glucan 6-glucosyl-transferase</fullName>
    </alternativeName>
    <alternativeName>
        <fullName evidence="10">Alpha-(1-&gt;4)-glucan branching enzyme</fullName>
    </alternativeName>
    <alternativeName>
        <fullName evidence="10">Glycogen branching enzyme</fullName>
        <shortName evidence="10">BE</shortName>
    </alternativeName>
</protein>
<dbReference type="SMART" id="SM00642">
    <property type="entry name" value="Aamy"/>
    <property type="match status" value="1"/>
</dbReference>
<dbReference type="NCBIfam" id="NF003811">
    <property type="entry name" value="PRK05402.1"/>
    <property type="match status" value="1"/>
</dbReference>
<dbReference type="FunFam" id="2.60.40.1180:FF:000002">
    <property type="entry name" value="1,4-alpha-glucan branching enzyme GlgB"/>
    <property type="match status" value="1"/>
</dbReference>
<dbReference type="FunFam" id="3.20.20.80:FF:000003">
    <property type="entry name" value="1,4-alpha-glucan branching enzyme GlgB"/>
    <property type="match status" value="1"/>
</dbReference>
<dbReference type="EMBL" id="SLUI01000004">
    <property type="protein sequence ID" value="TCL38102.1"/>
    <property type="molecule type" value="Genomic_DNA"/>
</dbReference>
<dbReference type="SUPFAM" id="SSF81296">
    <property type="entry name" value="E set domains"/>
    <property type="match status" value="1"/>
</dbReference>
<keyword evidence="8 10" id="KW-0320">Glycogen biosynthesis</keyword>
<proteinExistence type="inferred from homology"/>
<dbReference type="PANTHER" id="PTHR43651:SF3">
    <property type="entry name" value="1,4-ALPHA-GLUCAN-BRANCHING ENZYME"/>
    <property type="match status" value="1"/>
</dbReference>
<dbReference type="Pfam" id="PF00128">
    <property type="entry name" value="Alpha-amylase"/>
    <property type="match status" value="1"/>
</dbReference>
<dbReference type="InterPro" id="IPR006047">
    <property type="entry name" value="GH13_cat_dom"/>
</dbReference>
<dbReference type="InterPro" id="IPR017853">
    <property type="entry name" value="GH"/>
</dbReference>
<dbReference type="InterPro" id="IPR006407">
    <property type="entry name" value="GlgB"/>
</dbReference>
<gene>
    <name evidence="10" type="primary">glgB</name>
    <name evidence="13" type="ORF">EV210_10468</name>
</gene>
<dbReference type="NCBIfam" id="NF008967">
    <property type="entry name" value="PRK12313.1"/>
    <property type="match status" value="1"/>
</dbReference>
<dbReference type="Pfam" id="PF02922">
    <property type="entry name" value="CBM_48"/>
    <property type="match status" value="1"/>
</dbReference>
<comment type="subunit">
    <text evidence="10">Monomer.</text>
</comment>
<evidence type="ECO:0000259" key="12">
    <source>
        <dbReference type="SMART" id="SM00642"/>
    </source>
</evidence>
<evidence type="ECO:0000256" key="7">
    <source>
        <dbReference type="ARBA" id="ARBA00022679"/>
    </source>
</evidence>
<dbReference type="CDD" id="cd11322">
    <property type="entry name" value="AmyAc_Glg_BE"/>
    <property type="match status" value="1"/>
</dbReference>
<dbReference type="InterPro" id="IPR037439">
    <property type="entry name" value="Branching_enzy"/>
</dbReference>
<dbReference type="GO" id="GO:0005978">
    <property type="term" value="P:glycogen biosynthetic process"/>
    <property type="evidence" value="ECO:0007669"/>
    <property type="project" value="UniProtKB-UniRule"/>
</dbReference>
<dbReference type="Gene3D" id="3.20.20.80">
    <property type="entry name" value="Glycosidases"/>
    <property type="match status" value="1"/>
</dbReference>
<dbReference type="GO" id="GO:0004553">
    <property type="term" value="F:hydrolase activity, hydrolyzing O-glycosyl compounds"/>
    <property type="evidence" value="ECO:0007669"/>
    <property type="project" value="InterPro"/>
</dbReference>
<dbReference type="InterPro" id="IPR014756">
    <property type="entry name" value="Ig_E-set"/>
</dbReference>
<sequence>MAMTSNEASDFDLYLFHEGRHFHSYRFMGSHIRSIENKQGVQFTVWAPNAAAVCVIGDFNQWQGNTHWLNRISDSGMWTLFVPDVCEGMLYKYEIHTTDGRVLLKADPYAYAAELRPGTASKVTAVNRYQWGDDEWRSRQRTVSYRSPMVIYEVHAGSWQRNSDGSFLTYRQLAEQLVPYVAAMGYTHIELLPLAEHPLDESWGYQATGYYAATSRYGDPADLMYLIDCCHQQEIGVIMDWVPGHFCKDDHGLRQFDGTPLYEHWQRDRAENYGWGTLNFDYKTPEVRSFLISNALFWMQIYHVDGLRVDAVASMLYLDYGKETGQWSPNEFGGRENVEAISFIRQLNEAVFAEFPDALVMAEESTAWPLVTKPAYLGGLGFNYKWNMGWMNDTLRYMALDPIHRQREHQLLTFSLMYAFSENFVLPLSHDEVVHGKKSLLDKMPGDYWQKFANLRAFYGYWMAHPGKKLLFMGGEFGQFIEWNEAQSLDWHLLDYEMHGKLKGYVQNLNQLYRSQMPLWQLDHDWQGFQWIDCDDYRQSVISFCRTDVENHFIIVVANFTPVVRYQYRIGVPKSGWYKEIMNSDAAIYGGSGQVNAVVSTETKEWHDQPYSLELKLPPLACIYLQWTAELASD</sequence>
<dbReference type="HAMAP" id="MF_00685">
    <property type="entry name" value="GlgB"/>
    <property type="match status" value="1"/>
</dbReference>
<reference evidence="13 14" key="1">
    <citation type="submission" date="2019-03" db="EMBL/GenBank/DDBJ databases">
        <title>Genomic Encyclopedia of Type Strains, Phase IV (KMG-IV): sequencing the most valuable type-strain genomes for metagenomic binning, comparative biology and taxonomic classification.</title>
        <authorList>
            <person name="Goeker M."/>
        </authorList>
    </citation>
    <scope>NUCLEOTIDE SEQUENCE [LARGE SCALE GENOMIC DNA]</scope>
    <source>
        <strain evidence="13 14">DSM 15969</strain>
    </source>
</reference>
<evidence type="ECO:0000256" key="10">
    <source>
        <dbReference type="HAMAP-Rule" id="MF_00685"/>
    </source>
</evidence>
<accession>A0A4R1Q058</accession>
<dbReference type="GO" id="GO:0003844">
    <property type="term" value="F:1,4-alpha-glucan branching enzyme activity"/>
    <property type="evidence" value="ECO:0007669"/>
    <property type="project" value="UniProtKB-UniRule"/>
</dbReference>
<dbReference type="InterPro" id="IPR004193">
    <property type="entry name" value="Glyco_hydro_13_N"/>
</dbReference>
<organism evidence="13 14">
    <name type="scientific">Anaerospora hongkongensis</name>
    <dbReference type="NCBI Taxonomy" id="244830"/>
    <lineage>
        <taxon>Bacteria</taxon>
        <taxon>Bacillati</taxon>
        <taxon>Bacillota</taxon>
        <taxon>Negativicutes</taxon>
        <taxon>Selenomonadales</taxon>
        <taxon>Sporomusaceae</taxon>
        <taxon>Anaerospora</taxon>
    </lineage>
</organism>
<evidence type="ECO:0000256" key="5">
    <source>
        <dbReference type="ARBA" id="ARBA00022600"/>
    </source>
</evidence>
<dbReference type="NCBIfam" id="TIGR01515">
    <property type="entry name" value="branching_enzym"/>
    <property type="match status" value="1"/>
</dbReference>
<evidence type="ECO:0000313" key="14">
    <source>
        <dbReference type="Proteomes" id="UP000295063"/>
    </source>
</evidence>
<dbReference type="SUPFAM" id="SSF51445">
    <property type="entry name" value="(Trans)glycosidases"/>
    <property type="match status" value="1"/>
</dbReference>
<dbReference type="CDD" id="cd02855">
    <property type="entry name" value="E_set_GBE_prok_N"/>
    <property type="match status" value="1"/>
</dbReference>
<dbReference type="InterPro" id="IPR044143">
    <property type="entry name" value="GlgB_N_E_set_prok"/>
</dbReference>
<comment type="similarity">
    <text evidence="4 10">Belongs to the glycosyl hydrolase 13 family. GlgB subfamily.</text>
</comment>
<dbReference type="RefSeq" id="WP_132077566.1">
    <property type="nucleotide sequence ID" value="NZ_SLUI01000004.1"/>
</dbReference>
<keyword evidence="14" id="KW-1185">Reference proteome</keyword>
<dbReference type="InterPro" id="IPR013783">
    <property type="entry name" value="Ig-like_fold"/>
</dbReference>
<keyword evidence="9 10" id="KW-0119">Carbohydrate metabolism</keyword>
<dbReference type="PANTHER" id="PTHR43651">
    <property type="entry name" value="1,4-ALPHA-GLUCAN-BRANCHING ENZYME"/>
    <property type="match status" value="1"/>
</dbReference>
<evidence type="ECO:0000256" key="4">
    <source>
        <dbReference type="ARBA" id="ARBA00009000"/>
    </source>
</evidence>
<dbReference type="UniPathway" id="UPA00164"/>
<evidence type="ECO:0000313" key="13">
    <source>
        <dbReference type="EMBL" id="TCL38102.1"/>
    </source>
</evidence>
<dbReference type="GO" id="GO:0043169">
    <property type="term" value="F:cation binding"/>
    <property type="evidence" value="ECO:0007669"/>
    <property type="project" value="InterPro"/>
</dbReference>
<keyword evidence="6 10" id="KW-0328">Glycosyltransferase</keyword>
<dbReference type="AlphaFoldDB" id="A0A4R1Q058"/>
<dbReference type="Gene3D" id="2.60.40.10">
    <property type="entry name" value="Immunoglobulins"/>
    <property type="match status" value="1"/>
</dbReference>
<evidence type="ECO:0000256" key="2">
    <source>
        <dbReference type="ARBA" id="ARBA00002953"/>
    </source>
</evidence>
<keyword evidence="5 10" id="KW-0321">Glycogen metabolism</keyword>
<dbReference type="Proteomes" id="UP000295063">
    <property type="component" value="Unassembled WGS sequence"/>
</dbReference>
<comment type="caution">
    <text evidence="13">The sequence shown here is derived from an EMBL/GenBank/DDBJ whole genome shotgun (WGS) entry which is preliminary data.</text>
</comment>
<feature type="active site" description="Nucleophile" evidence="10 11">
    <location>
        <position position="310"/>
    </location>
</feature>
<keyword evidence="7 10" id="KW-0808">Transferase</keyword>
<dbReference type="FunFam" id="2.60.40.10:FF:000169">
    <property type="entry name" value="1,4-alpha-glucan branching enzyme GlgB"/>
    <property type="match status" value="1"/>
</dbReference>
<dbReference type="Pfam" id="PF02806">
    <property type="entry name" value="Alpha-amylase_C"/>
    <property type="match status" value="1"/>
</dbReference>
<evidence type="ECO:0000256" key="6">
    <source>
        <dbReference type="ARBA" id="ARBA00022676"/>
    </source>
</evidence>
<dbReference type="GO" id="GO:0005829">
    <property type="term" value="C:cytosol"/>
    <property type="evidence" value="ECO:0007669"/>
    <property type="project" value="TreeGrafter"/>
</dbReference>
<comment type="pathway">
    <text evidence="3 10">Glycan biosynthesis; glycogen biosynthesis.</text>
</comment>
<comment type="catalytic activity">
    <reaction evidence="1 10">
        <text>Transfers a segment of a (1-&gt;4)-alpha-D-glucan chain to a primary hydroxy group in a similar glucan chain.</text>
        <dbReference type="EC" id="2.4.1.18"/>
    </reaction>
</comment>
<dbReference type="Gene3D" id="2.60.40.1180">
    <property type="entry name" value="Golgi alpha-mannosidase II"/>
    <property type="match status" value="1"/>
</dbReference>
<dbReference type="EC" id="2.4.1.18" evidence="10"/>